<gene>
    <name evidence="3" type="ORF">GCM10008013_02560</name>
</gene>
<feature type="coiled-coil region" evidence="1">
    <location>
        <begin position="52"/>
        <end position="79"/>
    </location>
</feature>
<dbReference type="RefSeq" id="WP_229753216.1">
    <property type="nucleotide sequence ID" value="NZ_BMFT01000001.1"/>
</dbReference>
<evidence type="ECO:0000259" key="2">
    <source>
        <dbReference type="Pfam" id="PF01909"/>
    </source>
</evidence>
<accession>A0ABQ1Y3D7</accession>
<organism evidence="3 4">
    <name type="scientific">Paenibacillus segetis</name>
    <dbReference type="NCBI Taxonomy" id="1325360"/>
    <lineage>
        <taxon>Bacteria</taxon>
        <taxon>Bacillati</taxon>
        <taxon>Bacillota</taxon>
        <taxon>Bacilli</taxon>
        <taxon>Bacillales</taxon>
        <taxon>Paenibacillaceae</taxon>
        <taxon>Paenibacillus</taxon>
    </lineage>
</organism>
<dbReference type="Proteomes" id="UP000659344">
    <property type="component" value="Unassembled WGS sequence"/>
</dbReference>
<dbReference type="SUPFAM" id="SSF81301">
    <property type="entry name" value="Nucleotidyltransferase"/>
    <property type="match status" value="1"/>
</dbReference>
<evidence type="ECO:0000256" key="1">
    <source>
        <dbReference type="SAM" id="Coils"/>
    </source>
</evidence>
<dbReference type="Pfam" id="PF01909">
    <property type="entry name" value="NTP_transf_2"/>
    <property type="match status" value="1"/>
</dbReference>
<dbReference type="EMBL" id="BMFT01000001">
    <property type="protein sequence ID" value="GGH10935.1"/>
    <property type="molecule type" value="Genomic_DNA"/>
</dbReference>
<reference evidence="4" key="1">
    <citation type="journal article" date="2019" name="Int. J. Syst. Evol. Microbiol.">
        <title>The Global Catalogue of Microorganisms (GCM) 10K type strain sequencing project: providing services to taxonomists for standard genome sequencing and annotation.</title>
        <authorList>
            <consortium name="The Broad Institute Genomics Platform"/>
            <consortium name="The Broad Institute Genome Sequencing Center for Infectious Disease"/>
            <person name="Wu L."/>
            <person name="Ma J."/>
        </authorList>
    </citation>
    <scope>NUCLEOTIDE SEQUENCE [LARGE SCALE GENOMIC DNA]</scope>
    <source>
        <strain evidence="4">CGMCC 1.12769</strain>
    </source>
</reference>
<dbReference type="Gene3D" id="3.30.460.10">
    <property type="entry name" value="Beta Polymerase, domain 2"/>
    <property type="match status" value="1"/>
</dbReference>
<feature type="domain" description="Polymerase nucleotidyl transferase" evidence="2">
    <location>
        <begin position="666"/>
        <end position="766"/>
    </location>
</feature>
<protein>
    <recommendedName>
        <fullName evidence="2">Polymerase nucleotidyl transferase domain-containing protein</fullName>
    </recommendedName>
</protein>
<dbReference type="InterPro" id="IPR002934">
    <property type="entry name" value="Polymerase_NTP_transf_dom"/>
</dbReference>
<sequence>MQQQVDPSRILDLSESMKRLNRAIEDNEPGLYKEVSSILNETRYSYSEFSNVQSVIRNMDQLLAEIHDLSRSISDQLDQKTTTLRQTADTYAQVEQQVKNILSNPTTISWSMNVGLLSKKMFSSVSSAEELPYQASPPSFLDMMKGLFLQAKKWYLKERLKSFQGDPQIANLLRQLKNGTVLEQNRAVEQLGQILSAIQGIARCQVAYDVYGQYGNDQYMEVVHQEAEGLRTKLRALGISDALVTANLAANYTGSALNACAYDPRLRDGSVMPTGLWGSEDGKLSEDKQIGIILLTDQYFKASTKEQREEILHMAGAIRDGSLSSYPLLGNKLGAESVSKLIQSLVNSKTAFVETIQSLEHDSKFAVFANANLSYHEEAVDQVMKVLTEDLVQAEKTYWNSGIYTEENWWLDPAKLAEALTMINRDARNGGLSLPEVSGNKMAALQYLLRVPVTKEWGMDTLNTLEIAMTQQGIEGDAHTLGEENLKAIVDRYIEIQTAPSVKWGQVGIGLLQTVGGGFEAAFGVAFGIATVETLAGGLFGAYVATHGASNVSGGISRMWNGLNGSDAGDTANFEKNAFAAIGGERGELVYNGIDMAMAFAQPVDIVTKMIYKSPTAALDAYQAEKIASSVFAKTEGAVVEGTGQGLKVPQGLTQAQFDKASSMIREKVGHISDDIVVQGSRAKGTAKPTSDIDIAIRVPAEKFDELIQSSFSKVKPPNPGSAKEKTMLHAIETGKIQSGEAKLSKFREQLQQELGMDVDISIIKIGGPFDNPPFTPLK</sequence>
<comment type="caution">
    <text evidence="3">The sequence shown here is derived from an EMBL/GenBank/DDBJ whole genome shotgun (WGS) entry which is preliminary data.</text>
</comment>
<name>A0ABQ1Y3D7_9BACL</name>
<evidence type="ECO:0000313" key="4">
    <source>
        <dbReference type="Proteomes" id="UP000659344"/>
    </source>
</evidence>
<keyword evidence="1" id="KW-0175">Coiled coil</keyword>
<dbReference type="CDD" id="cd05403">
    <property type="entry name" value="NT_KNTase_like"/>
    <property type="match status" value="1"/>
</dbReference>
<evidence type="ECO:0000313" key="3">
    <source>
        <dbReference type="EMBL" id="GGH10935.1"/>
    </source>
</evidence>
<dbReference type="InterPro" id="IPR043519">
    <property type="entry name" value="NT_sf"/>
</dbReference>
<proteinExistence type="predicted"/>
<keyword evidence="4" id="KW-1185">Reference proteome</keyword>